<gene>
    <name evidence="1" type="ORF">PVK06_045225</name>
</gene>
<evidence type="ECO:0008006" key="3">
    <source>
        <dbReference type="Google" id="ProtNLM"/>
    </source>
</evidence>
<dbReference type="PANTHER" id="PTHR33116">
    <property type="entry name" value="REVERSE TRANSCRIPTASE ZINC-BINDING DOMAIN-CONTAINING PROTEIN-RELATED-RELATED"/>
    <property type="match status" value="1"/>
</dbReference>
<dbReference type="PANTHER" id="PTHR33116:SF86">
    <property type="entry name" value="REVERSE TRANSCRIPTASE DOMAIN-CONTAINING PROTEIN"/>
    <property type="match status" value="1"/>
</dbReference>
<sequence>MSSMLGFCIDEAQGAFIPGRHISDNTLIAYEVLHSLKMRKRCKRGNFALTLDMSKAYDRIEWDFLAGMMLKLGFYSDWVVLVMRHKLTINHLLFTDDCILFGDATVEGARLVQNIIKEYEVNSGQQVNFDKSLIYFGASVGQSERDAISSILGVRVATNPKKYLGLPMMVGRNKRWAFANFVDRFRQRIKSWSLRYLSMGGKEVFIKAILQANPVYVMQCFALPKTLCQKLEVILNKF</sequence>
<dbReference type="EMBL" id="JARKNE010000012">
    <property type="protein sequence ID" value="KAK5777258.1"/>
    <property type="molecule type" value="Genomic_DNA"/>
</dbReference>
<keyword evidence="2" id="KW-1185">Reference proteome</keyword>
<organism evidence="1 2">
    <name type="scientific">Gossypium arboreum</name>
    <name type="common">Tree cotton</name>
    <name type="synonym">Gossypium nanking</name>
    <dbReference type="NCBI Taxonomy" id="29729"/>
    <lineage>
        <taxon>Eukaryota</taxon>
        <taxon>Viridiplantae</taxon>
        <taxon>Streptophyta</taxon>
        <taxon>Embryophyta</taxon>
        <taxon>Tracheophyta</taxon>
        <taxon>Spermatophyta</taxon>
        <taxon>Magnoliopsida</taxon>
        <taxon>eudicotyledons</taxon>
        <taxon>Gunneridae</taxon>
        <taxon>Pentapetalae</taxon>
        <taxon>rosids</taxon>
        <taxon>malvids</taxon>
        <taxon>Malvales</taxon>
        <taxon>Malvaceae</taxon>
        <taxon>Malvoideae</taxon>
        <taxon>Gossypium</taxon>
    </lineage>
</organism>
<reference evidence="1 2" key="1">
    <citation type="submission" date="2023-03" db="EMBL/GenBank/DDBJ databases">
        <title>WGS of Gossypium arboreum.</title>
        <authorList>
            <person name="Yu D."/>
        </authorList>
    </citation>
    <scope>NUCLEOTIDE SEQUENCE [LARGE SCALE GENOMIC DNA]</scope>
    <source>
        <tissue evidence="1">Leaf</tissue>
    </source>
</reference>
<dbReference type="Proteomes" id="UP001358586">
    <property type="component" value="Chromosome 12"/>
</dbReference>
<accession>A0ABR0MU07</accession>
<comment type="caution">
    <text evidence="1">The sequence shown here is derived from an EMBL/GenBank/DDBJ whole genome shotgun (WGS) entry which is preliminary data.</text>
</comment>
<protein>
    <recommendedName>
        <fullName evidence="3">Reverse transcriptase</fullName>
    </recommendedName>
</protein>
<proteinExistence type="predicted"/>
<name>A0ABR0MU07_GOSAR</name>
<evidence type="ECO:0000313" key="2">
    <source>
        <dbReference type="Proteomes" id="UP001358586"/>
    </source>
</evidence>
<evidence type="ECO:0000313" key="1">
    <source>
        <dbReference type="EMBL" id="KAK5777258.1"/>
    </source>
</evidence>